<dbReference type="Proteomes" id="UP000032266">
    <property type="component" value="Chromosome"/>
</dbReference>
<sequence length="100" mass="11469">MAEEFSIEVVYGTSQKQKIITVQVDAETTVFDAAVKSRIDREFPEIDFETQAMGIFGKRVAKPKDQRVQKGQRIELYRPLLIDPKQARANRAAKKARDEE</sequence>
<gene>
    <name evidence="3" type="ORF">YC6258_05414</name>
</gene>
<dbReference type="InterPro" id="IPR037021">
    <property type="entry name" value="RnfH_sf"/>
</dbReference>
<dbReference type="InterPro" id="IPR005346">
    <property type="entry name" value="RnfH"/>
</dbReference>
<accession>A0A0C5W493</accession>
<dbReference type="Gene3D" id="3.10.20.280">
    <property type="entry name" value="RnfH-like"/>
    <property type="match status" value="1"/>
</dbReference>
<dbReference type="STRING" id="1445510.YC6258_05414"/>
<proteinExistence type="inferred from homology"/>
<keyword evidence="4" id="KW-1185">Reference proteome</keyword>
<dbReference type="HAMAP" id="MF_00460">
    <property type="entry name" value="UPF0125_RnfH"/>
    <property type="match status" value="1"/>
</dbReference>
<dbReference type="KEGG" id="gsn:YC6258_05414"/>
<protein>
    <recommendedName>
        <fullName evidence="2">UPF0125 protein YC6258_05414</fullName>
    </recommendedName>
</protein>
<evidence type="ECO:0000313" key="4">
    <source>
        <dbReference type="Proteomes" id="UP000032266"/>
    </source>
</evidence>
<dbReference type="Pfam" id="PF03658">
    <property type="entry name" value="Ub-RnfH"/>
    <property type="match status" value="1"/>
</dbReference>
<dbReference type="RefSeq" id="WP_044619185.1">
    <property type="nucleotide sequence ID" value="NZ_CP007142.1"/>
</dbReference>
<dbReference type="HOGENOM" id="CLU_150721_1_0_6"/>
<dbReference type="NCBIfam" id="NF002490">
    <property type="entry name" value="PRK01777.1"/>
    <property type="match status" value="1"/>
</dbReference>
<name>A0A0C5W493_9GAMM</name>
<dbReference type="InterPro" id="IPR016155">
    <property type="entry name" value="Mopterin_synth/thiamin_S_b"/>
</dbReference>
<comment type="similarity">
    <text evidence="1 2">Belongs to the UPF0125 (RnfH) family.</text>
</comment>
<organism evidence="3 4">
    <name type="scientific">Gynuella sunshinyii YC6258</name>
    <dbReference type="NCBI Taxonomy" id="1445510"/>
    <lineage>
        <taxon>Bacteria</taxon>
        <taxon>Pseudomonadati</taxon>
        <taxon>Pseudomonadota</taxon>
        <taxon>Gammaproteobacteria</taxon>
        <taxon>Oceanospirillales</taxon>
        <taxon>Saccharospirillaceae</taxon>
        <taxon>Gynuella</taxon>
    </lineage>
</organism>
<dbReference type="PANTHER" id="PTHR37483:SF1">
    <property type="entry name" value="UPF0125 PROTEIN RATB"/>
    <property type="match status" value="1"/>
</dbReference>
<dbReference type="OrthoDB" id="9796575at2"/>
<dbReference type="AlphaFoldDB" id="A0A0C5W493"/>
<reference evidence="3 4" key="1">
    <citation type="submission" date="2014-01" db="EMBL/GenBank/DDBJ databases">
        <title>Full genme sequencing of cellulolytic bacterium Gynuella sunshinyii YC6258T gen. nov., sp. nov.</title>
        <authorList>
            <person name="Khan H."/>
            <person name="Chung E.J."/>
            <person name="Chung Y.R."/>
        </authorList>
    </citation>
    <scope>NUCLEOTIDE SEQUENCE [LARGE SCALE GENOMIC DNA]</scope>
    <source>
        <strain evidence="3 4">YC6258</strain>
    </source>
</reference>
<dbReference type="EMBL" id="CP007142">
    <property type="protein sequence ID" value="AJQ97444.1"/>
    <property type="molecule type" value="Genomic_DNA"/>
</dbReference>
<evidence type="ECO:0000256" key="2">
    <source>
        <dbReference type="HAMAP-Rule" id="MF_00460"/>
    </source>
</evidence>
<evidence type="ECO:0000313" key="3">
    <source>
        <dbReference type="EMBL" id="AJQ97444.1"/>
    </source>
</evidence>
<dbReference type="SUPFAM" id="SSF54285">
    <property type="entry name" value="MoaD/ThiS"/>
    <property type="match status" value="1"/>
</dbReference>
<dbReference type="PANTHER" id="PTHR37483">
    <property type="entry name" value="UPF0125 PROTEIN RATB"/>
    <property type="match status" value="1"/>
</dbReference>
<evidence type="ECO:0000256" key="1">
    <source>
        <dbReference type="ARBA" id="ARBA00010645"/>
    </source>
</evidence>